<dbReference type="InterPro" id="IPR052553">
    <property type="entry name" value="CbiG_hydrolase"/>
</dbReference>
<evidence type="ECO:0000313" key="2">
    <source>
        <dbReference type="EMBL" id="GLK72656.1"/>
    </source>
</evidence>
<dbReference type="PANTHER" id="PTHR37477">
    <property type="entry name" value="COBALT-PRECORRIN-5A HYDROLASE"/>
    <property type="match status" value="1"/>
</dbReference>
<evidence type="ECO:0000313" key="3">
    <source>
        <dbReference type="Proteomes" id="UP001143370"/>
    </source>
</evidence>
<dbReference type="PANTHER" id="PTHR37477:SF1">
    <property type="entry name" value="COBALT-PRECORRIN-5A HYDROLASE"/>
    <property type="match status" value="1"/>
</dbReference>
<dbReference type="Proteomes" id="UP001143370">
    <property type="component" value="Unassembled WGS sequence"/>
</dbReference>
<sequence length="148" mass="15159">MELEQAGGGFMIVAGIGSRRGVTAEEVCAAMRAAMERHGVKLCDISLMATPAAKGGEAGIMKAALDLGLLLVMVPHKQLEAAGARAVTHSERVVALMGVPSVAETSALAVAGRRSALIGPRFVLGPVTCAFAREAEKGQETSKGMETA</sequence>
<comment type="caution">
    <text evidence="2">The sequence shown here is derived from an EMBL/GenBank/DDBJ whole genome shotgun (WGS) entry which is preliminary data.</text>
</comment>
<proteinExistence type="predicted"/>
<dbReference type="Gene3D" id="3.30.420.180">
    <property type="entry name" value="CobE/GbiG C-terminal domain"/>
    <property type="match status" value="1"/>
</dbReference>
<accession>A0A9W6MZZ3</accession>
<evidence type="ECO:0000259" key="1">
    <source>
        <dbReference type="Pfam" id="PF01890"/>
    </source>
</evidence>
<organism evidence="2 3">
    <name type="scientific">Ancylobacter dichloromethanicus</name>
    <dbReference type="NCBI Taxonomy" id="518825"/>
    <lineage>
        <taxon>Bacteria</taxon>
        <taxon>Pseudomonadati</taxon>
        <taxon>Pseudomonadota</taxon>
        <taxon>Alphaproteobacteria</taxon>
        <taxon>Hyphomicrobiales</taxon>
        <taxon>Xanthobacteraceae</taxon>
        <taxon>Ancylobacter</taxon>
    </lineage>
</organism>
<name>A0A9W6MZZ3_9HYPH</name>
<protein>
    <submittedName>
        <fullName evidence="2">Cobalamin biosynthesis protein CbiG</fullName>
    </submittedName>
</protein>
<dbReference type="Pfam" id="PF01890">
    <property type="entry name" value="CbiG_C"/>
    <property type="match status" value="1"/>
</dbReference>
<reference evidence="2" key="2">
    <citation type="submission" date="2023-01" db="EMBL/GenBank/DDBJ databases">
        <authorList>
            <person name="Sun Q."/>
            <person name="Evtushenko L."/>
        </authorList>
    </citation>
    <scope>NUCLEOTIDE SEQUENCE</scope>
    <source>
        <strain evidence="2">VKM B-2484</strain>
    </source>
</reference>
<feature type="domain" description="CobE/GbiG C-terminal" evidence="1">
    <location>
        <begin position="12"/>
        <end position="132"/>
    </location>
</feature>
<dbReference type="EMBL" id="BSFJ01000018">
    <property type="protein sequence ID" value="GLK72656.1"/>
    <property type="molecule type" value="Genomic_DNA"/>
</dbReference>
<gene>
    <name evidence="2" type="ORF">GCM10017643_27720</name>
</gene>
<dbReference type="InterPro" id="IPR036518">
    <property type="entry name" value="CobE/GbiG_C_sf"/>
</dbReference>
<dbReference type="AlphaFoldDB" id="A0A9W6MZZ3"/>
<dbReference type="GO" id="GO:0009236">
    <property type="term" value="P:cobalamin biosynthetic process"/>
    <property type="evidence" value="ECO:0007669"/>
    <property type="project" value="InterPro"/>
</dbReference>
<dbReference type="SUPFAM" id="SSF159664">
    <property type="entry name" value="CobE/GbiG C-terminal domain-like"/>
    <property type="match status" value="1"/>
</dbReference>
<keyword evidence="3" id="KW-1185">Reference proteome</keyword>
<reference evidence="2" key="1">
    <citation type="journal article" date="2014" name="Int. J. Syst. Evol. Microbiol.">
        <title>Complete genome sequence of Corynebacterium casei LMG S-19264T (=DSM 44701T), isolated from a smear-ripened cheese.</title>
        <authorList>
            <consortium name="US DOE Joint Genome Institute (JGI-PGF)"/>
            <person name="Walter F."/>
            <person name="Albersmeier A."/>
            <person name="Kalinowski J."/>
            <person name="Ruckert C."/>
        </authorList>
    </citation>
    <scope>NUCLEOTIDE SEQUENCE</scope>
    <source>
        <strain evidence="2">VKM B-2484</strain>
    </source>
</reference>
<dbReference type="InterPro" id="IPR002750">
    <property type="entry name" value="CobE/GbiG_C"/>
</dbReference>